<keyword evidence="1" id="KW-1133">Transmembrane helix</keyword>
<reference evidence="2" key="1">
    <citation type="journal article" date="2014" name="Front. Microbiol.">
        <title>High frequency of phylogenetically diverse reductive dehalogenase-homologous genes in deep subseafloor sedimentary metagenomes.</title>
        <authorList>
            <person name="Kawai M."/>
            <person name="Futagami T."/>
            <person name="Toyoda A."/>
            <person name="Takaki Y."/>
            <person name="Nishi S."/>
            <person name="Hori S."/>
            <person name="Arai W."/>
            <person name="Tsubouchi T."/>
            <person name="Morono Y."/>
            <person name="Uchiyama I."/>
            <person name="Ito T."/>
            <person name="Fujiyama A."/>
            <person name="Inagaki F."/>
            <person name="Takami H."/>
        </authorList>
    </citation>
    <scope>NUCLEOTIDE SEQUENCE</scope>
    <source>
        <strain evidence="2">Expedition CK06-06</strain>
    </source>
</reference>
<proteinExistence type="predicted"/>
<feature type="non-terminal residue" evidence="2">
    <location>
        <position position="1"/>
    </location>
</feature>
<evidence type="ECO:0000313" key="2">
    <source>
        <dbReference type="EMBL" id="GAI57170.1"/>
    </source>
</evidence>
<organism evidence="2">
    <name type="scientific">marine sediment metagenome</name>
    <dbReference type="NCBI Taxonomy" id="412755"/>
    <lineage>
        <taxon>unclassified sequences</taxon>
        <taxon>metagenomes</taxon>
        <taxon>ecological metagenomes</taxon>
    </lineage>
</organism>
<feature type="transmembrane region" description="Helical" evidence="1">
    <location>
        <begin position="12"/>
        <end position="34"/>
    </location>
</feature>
<dbReference type="AlphaFoldDB" id="X1R240"/>
<dbReference type="EMBL" id="BARV01040797">
    <property type="protein sequence ID" value="GAI57170.1"/>
    <property type="molecule type" value="Genomic_DNA"/>
</dbReference>
<keyword evidence="1" id="KW-0812">Transmembrane</keyword>
<evidence type="ECO:0000256" key="1">
    <source>
        <dbReference type="SAM" id="Phobius"/>
    </source>
</evidence>
<name>X1R240_9ZZZZ</name>
<accession>X1R240</accession>
<sequence>VEVPLCLEDLAIITNIASSLIILMVSIGDLYSMIRSGII</sequence>
<gene>
    <name evidence="2" type="ORF">S06H3_62028</name>
</gene>
<protein>
    <submittedName>
        <fullName evidence="2">Uncharacterized protein</fullName>
    </submittedName>
</protein>
<keyword evidence="1" id="KW-0472">Membrane</keyword>
<comment type="caution">
    <text evidence="2">The sequence shown here is derived from an EMBL/GenBank/DDBJ whole genome shotgun (WGS) entry which is preliminary data.</text>
</comment>